<evidence type="ECO:0000313" key="3">
    <source>
        <dbReference type="Proteomes" id="UP000182680"/>
    </source>
</evidence>
<gene>
    <name evidence="2" type="ORF">SAMN02910291_02077</name>
</gene>
<evidence type="ECO:0000256" key="1">
    <source>
        <dbReference type="SAM" id="MobiDB-lite"/>
    </source>
</evidence>
<reference evidence="3" key="1">
    <citation type="submission" date="2016-11" db="EMBL/GenBank/DDBJ databases">
        <authorList>
            <person name="Jaros S."/>
            <person name="Januszkiewicz K."/>
            <person name="Wedrychowicz H."/>
        </authorList>
    </citation>
    <scope>NUCLEOTIDE SEQUENCE [LARGE SCALE GENOMIC DNA]</scope>
    <source>
        <strain evidence="3">DSM 7057</strain>
    </source>
</reference>
<dbReference type="EMBL" id="FPIW01000042">
    <property type="protein sequence ID" value="SFW60759.1"/>
    <property type="molecule type" value="Genomic_DNA"/>
</dbReference>
<comment type="caution">
    <text evidence="2">The sequence shown here is derived from an EMBL/GenBank/DDBJ whole genome shotgun (WGS) entry which is preliminary data.</text>
</comment>
<sequence>MTGTSRRNFLRGVWRARPLSVTDEAPFSAAAPDGPRTLQALPPEFSSAMLRMEGQRLGLPAEAMEEEELARAVLRAMHAGAPLPHAPCPDAPPQGDADRHGRP</sequence>
<proteinExistence type="predicted"/>
<dbReference type="Proteomes" id="UP000182680">
    <property type="component" value="Unassembled WGS sequence"/>
</dbReference>
<dbReference type="AlphaFoldDB" id="A0AA94HTX0"/>
<protein>
    <submittedName>
        <fullName evidence="2">Uncharacterized protein</fullName>
    </submittedName>
</protein>
<organism evidence="2 3">
    <name type="scientific">Desulfovibrio desulfuricans</name>
    <dbReference type="NCBI Taxonomy" id="876"/>
    <lineage>
        <taxon>Bacteria</taxon>
        <taxon>Pseudomonadati</taxon>
        <taxon>Thermodesulfobacteriota</taxon>
        <taxon>Desulfovibrionia</taxon>
        <taxon>Desulfovibrionales</taxon>
        <taxon>Desulfovibrionaceae</taxon>
        <taxon>Desulfovibrio</taxon>
    </lineage>
</organism>
<dbReference type="RefSeq" id="WP_072312159.1">
    <property type="nucleotide sequence ID" value="NZ_FPIW01000042.1"/>
</dbReference>
<feature type="region of interest" description="Disordered" evidence="1">
    <location>
        <begin position="81"/>
        <end position="103"/>
    </location>
</feature>
<name>A0AA94HTX0_DESDE</name>
<accession>A0AA94HTX0</accession>
<evidence type="ECO:0000313" key="2">
    <source>
        <dbReference type="EMBL" id="SFW60759.1"/>
    </source>
</evidence>